<dbReference type="InterPro" id="IPR015424">
    <property type="entry name" value="PyrdxlP-dep_Trfase"/>
</dbReference>
<dbReference type="EMBL" id="JBHUEM010000060">
    <property type="protein sequence ID" value="MFD1739790.1"/>
    <property type="molecule type" value="Genomic_DNA"/>
</dbReference>
<feature type="domain" description="Aminotransferase class V" evidence="3">
    <location>
        <begin position="33"/>
        <end position="441"/>
    </location>
</feature>
<dbReference type="Gene3D" id="3.40.640.10">
    <property type="entry name" value="Type I PLP-dependent aspartate aminotransferase-like (Major domain)"/>
    <property type="match status" value="1"/>
</dbReference>
<dbReference type="Gene3D" id="3.90.1150.10">
    <property type="entry name" value="Aspartate Aminotransferase, domain 1"/>
    <property type="match status" value="1"/>
</dbReference>
<dbReference type="PANTHER" id="PTHR43586:SF8">
    <property type="entry name" value="CYSTEINE DESULFURASE 1, CHLOROPLASTIC"/>
    <property type="match status" value="1"/>
</dbReference>
<dbReference type="InterPro" id="IPR015421">
    <property type="entry name" value="PyrdxlP-dep_Trfase_major"/>
</dbReference>
<organism evidence="4 5">
    <name type="scientific">Bacillus salitolerans</name>
    <dbReference type="NCBI Taxonomy" id="1437434"/>
    <lineage>
        <taxon>Bacteria</taxon>
        <taxon>Bacillati</taxon>
        <taxon>Bacillota</taxon>
        <taxon>Bacilli</taxon>
        <taxon>Bacillales</taxon>
        <taxon>Bacillaceae</taxon>
        <taxon>Bacillus</taxon>
    </lineage>
</organism>
<dbReference type="SUPFAM" id="SSF53383">
    <property type="entry name" value="PLP-dependent transferases"/>
    <property type="match status" value="1"/>
</dbReference>
<dbReference type="Proteomes" id="UP001597214">
    <property type="component" value="Unassembled WGS sequence"/>
</dbReference>
<dbReference type="InterPro" id="IPR000192">
    <property type="entry name" value="Aminotrans_V_dom"/>
</dbReference>
<dbReference type="InterPro" id="IPR015422">
    <property type="entry name" value="PyrdxlP-dep_Trfase_small"/>
</dbReference>
<evidence type="ECO:0000313" key="4">
    <source>
        <dbReference type="EMBL" id="MFD1739790.1"/>
    </source>
</evidence>
<evidence type="ECO:0000313" key="5">
    <source>
        <dbReference type="Proteomes" id="UP001597214"/>
    </source>
</evidence>
<keyword evidence="4" id="KW-0808">Transferase</keyword>
<comment type="cofactor">
    <cofactor evidence="1">
        <name>pyridoxal 5'-phosphate</name>
        <dbReference type="ChEBI" id="CHEBI:597326"/>
    </cofactor>
</comment>
<accession>A0ABW4LX57</accession>
<name>A0ABW4LX57_9BACI</name>
<protein>
    <submittedName>
        <fullName evidence="4">Aminotransferase class V-fold PLP-dependent enzyme</fullName>
    </submittedName>
</protein>
<reference evidence="5" key="1">
    <citation type="journal article" date="2019" name="Int. J. Syst. Evol. Microbiol.">
        <title>The Global Catalogue of Microorganisms (GCM) 10K type strain sequencing project: providing services to taxonomists for standard genome sequencing and annotation.</title>
        <authorList>
            <consortium name="The Broad Institute Genomics Platform"/>
            <consortium name="The Broad Institute Genome Sequencing Center for Infectious Disease"/>
            <person name="Wu L."/>
            <person name="Ma J."/>
        </authorList>
    </citation>
    <scope>NUCLEOTIDE SEQUENCE [LARGE SCALE GENOMIC DNA]</scope>
    <source>
        <strain evidence="5">CCUG 49339</strain>
    </source>
</reference>
<dbReference type="GO" id="GO:0008483">
    <property type="term" value="F:transaminase activity"/>
    <property type="evidence" value="ECO:0007669"/>
    <property type="project" value="UniProtKB-KW"/>
</dbReference>
<dbReference type="PANTHER" id="PTHR43586">
    <property type="entry name" value="CYSTEINE DESULFURASE"/>
    <property type="match status" value="1"/>
</dbReference>
<sequence>MNSLEEYFHPFYEEIIGQKETFHSPYGKKTILYADWTASGRLYAPIEEKISYQFGPFVANTHTESNITGKMMTVFYKEARDIIKSHVHADDTYALLLEGKGMTGALCKLQRILGLSFHEGIKQTLSLPEKERPVVFITHMEHHSNQTSWEETIADVVIIPPDDRGQVCTSSLSQRLSEFNDRPLKIGAFTACSNVTGIQTDYHHLAKIMHQHGGLCFVDFSASAPYVAMDVKPKNPAEKLDAIFFSPHKFLGGPSSTGIAIFSKHLYANSIPDHPGGGTVNWTNPWGEKSYLQDIEAREDGGTPGFLQAIRTALAIKLKEKMDIDKIEKRENELVHLLFERLEENKRVIILEGQYKTRLPILSFYVEGIHHNLFVKLLNDVHGVQARGGCACAGTYGHYLLKIGLSQSKQITAEVDKGNTFIKPGWVRISLHPTMKNLEVHYIADSIFDIIENIETYQRDYMYDEEIGEFRHRVKDSYVWGGDWFEV</sequence>
<evidence type="ECO:0000256" key="2">
    <source>
        <dbReference type="ARBA" id="ARBA00022898"/>
    </source>
</evidence>
<keyword evidence="4" id="KW-0032">Aminotransferase</keyword>
<evidence type="ECO:0000256" key="1">
    <source>
        <dbReference type="ARBA" id="ARBA00001933"/>
    </source>
</evidence>
<dbReference type="RefSeq" id="WP_377931044.1">
    <property type="nucleotide sequence ID" value="NZ_JBHUEM010000060.1"/>
</dbReference>
<keyword evidence="5" id="KW-1185">Reference proteome</keyword>
<evidence type="ECO:0000259" key="3">
    <source>
        <dbReference type="Pfam" id="PF00266"/>
    </source>
</evidence>
<proteinExistence type="predicted"/>
<gene>
    <name evidence="4" type="ORF">ACFSCX_25320</name>
</gene>
<dbReference type="Pfam" id="PF00266">
    <property type="entry name" value="Aminotran_5"/>
    <property type="match status" value="1"/>
</dbReference>
<comment type="caution">
    <text evidence="4">The sequence shown here is derived from an EMBL/GenBank/DDBJ whole genome shotgun (WGS) entry which is preliminary data.</text>
</comment>
<keyword evidence="2" id="KW-0663">Pyridoxal phosphate</keyword>